<comment type="caution">
    <text evidence="1">The sequence shown here is derived from an EMBL/GenBank/DDBJ whole genome shotgun (WGS) entry which is preliminary data.</text>
</comment>
<accession>A0A1U7J1X1</accession>
<proteinExistence type="predicted"/>
<dbReference type="RefSeq" id="WP_073609941.1">
    <property type="nucleotide sequence ID" value="NZ_MRCG01000015.1"/>
</dbReference>
<keyword evidence="2" id="KW-1185">Reference proteome</keyword>
<protein>
    <submittedName>
        <fullName evidence="1">Uncharacterized protein</fullName>
    </submittedName>
</protein>
<dbReference type="Proteomes" id="UP000185557">
    <property type="component" value="Unassembled WGS sequence"/>
</dbReference>
<evidence type="ECO:0000313" key="1">
    <source>
        <dbReference type="EMBL" id="OKH45892.1"/>
    </source>
</evidence>
<evidence type="ECO:0000313" key="2">
    <source>
        <dbReference type="Proteomes" id="UP000185557"/>
    </source>
</evidence>
<name>A0A1U7J1X1_9CYAN</name>
<dbReference type="EMBL" id="MRCG01000015">
    <property type="protein sequence ID" value="OKH45892.1"/>
    <property type="molecule type" value="Genomic_DNA"/>
</dbReference>
<gene>
    <name evidence="1" type="ORF">NIES30_18620</name>
</gene>
<dbReference type="OrthoDB" id="574682at2"/>
<sequence>MSDGQQETTLERRVALPEPDVSNITVLTESLPNEPVLPWHHFDSPWLERDGEVADEAAAPLDTEAEPEPDEQLTLELEVLVETVHNLPGDNMPGDDLPQESAA</sequence>
<reference evidence="1 2" key="1">
    <citation type="submission" date="2016-11" db="EMBL/GenBank/DDBJ databases">
        <title>Draft Genome Sequences of Nine Cyanobacterial Strains from Diverse Habitats.</title>
        <authorList>
            <person name="Zhu T."/>
            <person name="Hou S."/>
            <person name="Lu X."/>
            <person name="Hess W.R."/>
        </authorList>
    </citation>
    <scope>NUCLEOTIDE SEQUENCE [LARGE SCALE GENOMIC DNA]</scope>
    <source>
        <strain evidence="1 2">NIES-30</strain>
    </source>
</reference>
<organism evidence="1 2">
    <name type="scientific">Phormidium tenue NIES-30</name>
    <dbReference type="NCBI Taxonomy" id="549789"/>
    <lineage>
        <taxon>Bacteria</taxon>
        <taxon>Bacillati</taxon>
        <taxon>Cyanobacteriota</taxon>
        <taxon>Cyanophyceae</taxon>
        <taxon>Oscillatoriophycideae</taxon>
        <taxon>Oscillatoriales</taxon>
        <taxon>Oscillatoriaceae</taxon>
        <taxon>Phormidium</taxon>
    </lineage>
</organism>
<dbReference type="AlphaFoldDB" id="A0A1U7J1X1"/>